<dbReference type="PROSITE" id="PS51892">
    <property type="entry name" value="SUBTILASE"/>
    <property type="match status" value="1"/>
</dbReference>
<dbReference type="Pfam" id="PF00082">
    <property type="entry name" value="Peptidase_S8"/>
    <property type="match status" value="2"/>
</dbReference>
<evidence type="ECO:0000313" key="12">
    <source>
        <dbReference type="EMBL" id="SFD62845.1"/>
    </source>
</evidence>
<dbReference type="AlphaFoldDB" id="A0A1I1TWU6"/>
<gene>
    <name evidence="12" type="ORF">SAMN05216378_0723</name>
</gene>
<evidence type="ECO:0000259" key="11">
    <source>
        <dbReference type="Pfam" id="PF22148"/>
    </source>
</evidence>
<dbReference type="Gene3D" id="2.60.120.380">
    <property type="match status" value="1"/>
</dbReference>
<evidence type="ECO:0000256" key="6">
    <source>
        <dbReference type="RuleBase" id="RU003355"/>
    </source>
</evidence>
<name>A0A1I1TWU6_9BACL</name>
<evidence type="ECO:0000256" key="1">
    <source>
        <dbReference type="ARBA" id="ARBA00011073"/>
    </source>
</evidence>
<evidence type="ECO:0000256" key="3">
    <source>
        <dbReference type="ARBA" id="ARBA00022801"/>
    </source>
</evidence>
<sequence>MVAILSISLLLSLFAAQLTAHAESRKSQWPAEQRAEDQSQSITPEDGNEPTAEQKQYEQPSETAFRKEDSESVADSEQRIIVKYINGASIEQIRSKLAAAQSLEQSWELTNSGLGVMKISPTADLEKAIAALKQDPNVLYAEPDYKVQIASLPNDPRFSEQWGLHNEGQPAVIDGDIKLYGTVDTDINAPEAWEITQGSDNVLVAVLDTGIDISHPDLTSSIWLNKGETPNNGIDDDRNGFVDDVHGWDFYNKDNSLFDAGDGDIHGTQVAGILAASANNGIGIAGTAPNVKVLPLKVIGPDGTGYISDIIKAIQYAEQVGAQVANLSWVTPIPSLALEEAIEGSSLLFVAAAGNDLQNGTSNEVRDLDVSPVYPAAYDSDNILSIAAISFDNALAWFSNYGKNTVDVAAPGSNILSTVPARNIGLGAQINNGTYKAIVNNIGFEFINDDLKRLESFKKALQYLKPSSGLSPKILLVQDDESEMPDRINSLLTYQTLLDSTGSTYETLTLLPGEDGPSLDTLKSYDVVIWFTGNATGAIIEDGTKIYQSTNLSETDQQNLTGYLNGGGNLLLSGPMALGGIINSSFMNDMLHLEFVRAENSDDESWIAASGVPGSLYDGQAYDLMDTGIYADFESNDPSITVMNLEIPTVDYAHSGGTSFAAPFASGAAALLFSQDPGENAEDVKERIILGGKPFNALADKTVTGKMVDAYKALNTNDIPGKPIHGASVKGILDSAKDKRDNVYYVYLRAGETLDVSLTGNAGTDFDLYLYDSTAASVSAVAGMVTSSEKINSSTETISYEATEAGYYYIDVYAFAGAGNYTLIKTQNYRDKEAGTYEDSNAALIYTGAWSVGSKPEYSGGTAKQLNEAGHVEFSFTGNQIEWIAFKDSDQGIADVYIDGKKEASPSLYNSTFLPKQSVFKQTMPYGVHTIRIEWTGNRDGKSYAASVNVDSFIVTDAPETFTVTMQENDLGAIYYGDWRTYESAGYSGGLAVMSGSKGDYVDISFTGTRLQLLAQLSPYTGGEATITIDHQPGTAQTISYKGEQKNQVPVYDSGELSNGLHVLRIVNTSPELYSSISVDALIVTKATKEEAMLEPVTIIQEYYPGVVFEGVWNTSISRKYSGVSAKYTNVSGNYVEYTFENNKIKVLGEMGPNRGKVNIYIDGQLVTDAPIDLYSSKYKYRTAIFESDILEFGKHTIKVVNAGEKNGQSSGTYTSIDAFLVVGASDDGFSTE</sequence>
<keyword evidence="8" id="KW-0732">Signal</keyword>
<keyword evidence="2 5" id="KW-0645">Protease</keyword>
<dbReference type="SUPFAM" id="SSF89260">
    <property type="entry name" value="Collagen-binding domain"/>
    <property type="match status" value="1"/>
</dbReference>
<dbReference type="Proteomes" id="UP000198855">
    <property type="component" value="Unassembled WGS sequence"/>
</dbReference>
<evidence type="ECO:0000259" key="10">
    <source>
        <dbReference type="Pfam" id="PF04151"/>
    </source>
</evidence>
<feature type="active site" description="Charge relay system" evidence="5">
    <location>
        <position position="208"/>
    </location>
</feature>
<keyword evidence="4 5" id="KW-0720">Serine protease</keyword>
<evidence type="ECO:0000256" key="7">
    <source>
        <dbReference type="SAM" id="MobiDB-lite"/>
    </source>
</evidence>
<dbReference type="InterPro" id="IPR000209">
    <property type="entry name" value="Peptidase_S8/S53_dom"/>
</dbReference>
<protein>
    <submittedName>
        <fullName evidence="12">Pre-peptidase C-terminal domain-containing protein</fullName>
    </submittedName>
</protein>
<feature type="domain" description="Fervidolysin-like N-terminal prodomain" evidence="11">
    <location>
        <begin position="77"/>
        <end position="143"/>
    </location>
</feature>
<dbReference type="EMBL" id="FOMT01000001">
    <property type="protein sequence ID" value="SFD62845.1"/>
    <property type="molecule type" value="Genomic_DNA"/>
</dbReference>
<evidence type="ECO:0000256" key="2">
    <source>
        <dbReference type="ARBA" id="ARBA00022670"/>
    </source>
</evidence>
<dbReference type="PROSITE" id="PS00136">
    <property type="entry name" value="SUBTILASE_ASP"/>
    <property type="match status" value="1"/>
</dbReference>
<dbReference type="InterPro" id="IPR054399">
    <property type="entry name" value="Fervidolysin-like_N_prodom"/>
</dbReference>
<feature type="domain" description="Peptidase C-terminal archaeal/bacterial" evidence="10">
    <location>
        <begin position="742"/>
        <end position="814"/>
    </location>
</feature>
<dbReference type="Gene3D" id="3.40.50.200">
    <property type="entry name" value="Peptidase S8/S53 domain"/>
    <property type="match status" value="2"/>
</dbReference>
<dbReference type="Gene3D" id="2.60.120.260">
    <property type="entry name" value="Galactose-binding domain-like"/>
    <property type="match status" value="3"/>
</dbReference>
<dbReference type="PROSITE" id="PS00138">
    <property type="entry name" value="SUBTILASE_SER"/>
    <property type="match status" value="1"/>
</dbReference>
<dbReference type="InterPro" id="IPR023828">
    <property type="entry name" value="Peptidase_S8_Ser-AS"/>
</dbReference>
<evidence type="ECO:0000256" key="4">
    <source>
        <dbReference type="ARBA" id="ARBA00022825"/>
    </source>
</evidence>
<feature type="compositionally biased region" description="Polar residues" evidence="7">
    <location>
        <begin position="51"/>
        <end position="62"/>
    </location>
</feature>
<dbReference type="GO" id="GO:0006508">
    <property type="term" value="P:proteolysis"/>
    <property type="evidence" value="ECO:0007669"/>
    <property type="project" value="UniProtKB-KW"/>
</dbReference>
<reference evidence="13" key="1">
    <citation type="submission" date="2016-10" db="EMBL/GenBank/DDBJ databases">
        <authorList>
            <person name="Varghese N."/>
            <person name="Submissions S."/>
        </authorList>
    </citation>
    <scope>NUCLEOTIDE SEQUENCE [LARGE SCALE GENOMIC DNA]</scope>
    <source>
        <strain evidence="13">CGMCC 1.10784</strain>
    </source>
</reference>
<dbReference type="Pfam" id="PF22148">
    <property type="entry name" value="Fervidolysin_NPro-like"/>
    <property type="match status" value="1"/>
</dbReference>
<dbReference type="GO" id="GO:0004252">
    <property type="term" value="F:serine-type endopeptidase activity"/>
    <property type="evidence" value="ECO:0007669"/>
    <property type="project" value="UniProtKB-UniRule"/>
</dbReference>
<feature type="chain" id="PRO_5011441087" evidence="8">
    <location>
        <begin position="23"/>
        <end position="1233"/>
    </location>
</feature>
<keyword evidence="13" id="KW-1185">Reference proteome</keyword>
<feature type="signal peptide" evidence="8">
    <location>
        <begin position="1"/>
        <end position="22"/>
    </location>
</feature>
<evidence type="ECO:0000259" key="9">
    <source>
        <dbReference type="Pfam" id="PF00082"/>
    </source>
</evidence>
<dbReference type="InterPro" id="IPR023827">
    <property type="entry name" value="Peptidase_S8_Asp-AS"/>
</dbReference>
<dbReference type="InterPro" id="IPR007280">
    <property type="entry name" value="Peptidase_C_arc/bac"/>
</dbReference>
<dbReference type="InterPro" id="IPR022398">
    <property type="entry name" value="Peptidase_S8_His-AS"/>
</dbReference>
<feature type="active site" description="Charge relay system" evidence="5">
    <location>
        <position position="659"/>
    </location>
</feature>
<feature type="domain" description="Peptidase S8/S53" evidence="9">
    <location>
        <begin position="646"/>
        <end position="689"/>
    </location>
</feature>
<dbReference type="PROSITE" id="PS00137">
    <property type="entry name" value="SUBTILASE_HIS"/>
    <property type="match status" value="1"/>
</dbReference>
<proteinExistence type="inferred from homology"/>
<dbReference type="SUPFAM" id="SSF52743">
    <property type="entry name" value="Subtilisin-like"/>
    <property type="match status" value="1"/>
</dbReference>
<evidence type="ECO:0000313" key="13">
    <source>
        <dbReference type="Proteomes" id="UP000198855"/>
    </source>
</evidence>
<dbReference type="CDD" id="cd07473">
    <property type="entry name" value="Peptidases_S8_Subtilisin_like"/>
    <property type="match status" value="1"/>
</dbReference>
<keyword evidence="3 5" id="KW-0378">Hydrolase</keyword>
<dbReference type="PANTHER" id="PTHR43806">
    <property type="entry name" value="PEPTIDASE S8"/>
    <property type="match status" value="1"/>
</dbReference>
<evidence type="ECO:0000256" key="8">
    <source>
        <dbReference type="SAM" id="SignalP"/>
    </source>
</evidence>
<dbReference type="PANTHER" id="PTHR43806:SF11">
    <property type="entry name" value="CEREVISIN-RELATED"/>
    <property type="match status" value="1"/>
</dbReference>
<dbReference type="PRINTS" id="PR00723">
    <property type="entry name" value="SUBTILISIN"/>
</dbReference>
<accession>A0A1I1TWU6</accession>
<comment type="similarity">
    <text evidence="1 5 6">Belongs to the peptidase S8 family.</text>
</comment>
<dbReference type="InterPro" id="IPR036852">
    <property type="entry name" value="Peptidase_S8/S53_dom_sf"/>
</dbReference>
<dbReference type="InterPro" id="IPR050131">
    <property type="entry name" value="Peptidase_S8_subtilisin-like"/>
</dbReference>
<organism evidence="12 13">
    <name type="scientific">Paenibacillus catalpae</name>
    <dbReference type="NCBI Taxonomy" id="1045775"/>
    <lineage>
        <taxon>Bacteria</taxon>
        <taxon>Bacillati</taxon>
        <taxon>Bacillota</taxon>
        <taxon>Bacilli</taxon>
        <taxon>Bacillales</taxon>
        <taxon>Paenibacillaceae</taxon>
        <taxon>Paenibacillus</taxon>
    </lineage>
</organism>
<dbReference type="Pfam" id="PF04151">
    <property type="entry name" value="PPC"/>
    <property type="match status" value="1"/>
</dbReference>
<feature type="active site" description="Charge relay system" evidence="5">
    <location>
        <position position="266"/>
    </location>
</feature>
<feature type="region of interest" description="Disordered" evidence="7">
    <location>
        <begin position="24"/>
        <end position="72"/>
    </location>
</feature>
<dbReference type="STRING" id="1045775.SAMN05216378_0723"/>
<feature type="domain" description="Peptidase S8/S53" evidence="9">
    <location>
        <begin position="200"/>
        <end position="420"/>
    </location>
</feature>
<dbReference type="InterPro" id="IPR015500">
    <property type="entry name" value="Peptidase_S8_subtilisin-rel"/>
</dbReference>
<dbReference type="InterPro" id="IPR034204">
    <property type="entry name" value="PfSUB1-like_cat_dom"/>
</dbReference>
<evidence type="ECO:0000256" key="5">
    <source>
        <dbReference type="PROSITE-ProRule" id="PRU01240"/>
    </source>
</evidence>